<dbReference type="EMBL" id="CADCTT010000245">
    <property type="protein sequence ID" value="CAA9313092.1"/>
    <property type="molecule type" value="Genomic_DNA"/>
</dbReference>
<dbReference type="AlphaFoldDB" id="A0A6J4KRC7"/>
<protein>
    <submittedName>
        <fullName evidence="2">Prokaryotic ubiquitin-like protein Pup</fullName>
    </submittedName>
</protein>
<reference evidence="2" key="1">
    <citation type="submission" date="2020-02" db="EMBL/GenBank/DDBJ databases">
        <authorList>
            <person name="Meier V. D."/>
        </authorList>
    </citation>
    <scope>NUCLEOTIDE SEQUENCE</scope>
    <source>
        <strain evidence="2">AVDCRST_MAG61</strain>
    </source>
</reference>
<feature type="non-terminal residue" evidence="2">
    <location>
        <position position="66"/>
    </location>
</feature>
<feature type="region of interest" description="Disordered" evidence="1">
    <location>
        <begin position="1"/>
        <end position="66"/>
    </location>
</feature>
<name>A0A6J4KRC7_9ACTN</name>
<accession>A0A6J4KRC7</accession>
<sequence>WLSQSRAHAGRDARRTPSSRRSWRPPTPRTRPSWTPRSTPCWTRSTGSSRSTRRSSSAPSSRRVAS</sequence>
<feature type="non-terminal residue" evidence="2">
    <location>
        <position position="1"/>
    </location>
</feature>
<feature type="compositionally biased region" description="Low complexity" evidence="1">
    <location>
        <begin position="30"/>
        <end position="66"/>
    </location>
</feature>
<evidence type="ECO:0000313" key="2">
    <source>
        <dbReference type="EMBL" id="CAA9313092.1"/>
    </source>
</evidence>
<evidence type="ECO:0000256" key="1">
    <source>
        <dbReference type="SAM" id="MobiDB-lite"/>
    </source>
</evidence>
<proteinExistence type="predicted"/>
<gene>
    <name evidence="2" type="ORF">AVDCRST_MAG61-1864</name>
</gene>
<organism evidence="2">
    <name type="scientific">uncultured Friedmanniella sp</name>
    <dbReference type="NCBI Taxonomy" id="335381"/>
    <lineage>
        <taxon>Bacteria</taxon>
        <taxon>Bacillati</taxon>
        <taxon>Actinomycetota</taxon>
        <taxon>Actinomycetes</taxon>
        <taxon>Propionibacteriales</taxon>
        <taxon>Nocardioidaceae</taxon>
        <taxon>Friedmanniella</taxon>
        <taxon>environmental samples</taxon>
    </lineage>
</organism>